<evidence type="ECO:0000313" key="1">
    <source>
        <dbReference type="EMBL" id="MFC0308305.1"/>
    </source>
</evidence>
<gene>
    <name evidence="1" type="ORF">ACFFHK_01110</name>
</gene>
<name>A0ABV6GY67_9PAST</name>
<reference evidence="1 2" key="1">
    <citation type="submission" date="2024-09" db="EMBL/GenBank/DDBJ databases">
        <authorList>
            <person name="Sun Q."/>
            <person name="Mori K."/>
        </authorList>
    </citation>
    <scope>NUCLEOTIDE SEQUENCE [LARGE SCALE GENOMIC DNA]</scope>
    <source>
        <strain evidence="1 2">CCM 7539</strain>
    </source>
</reference>
<dbReference type="InterPro" id="IPR020353">
    <property type="entry name" value="Toxin_YafO"/>
</dbReference>
<keyword evidence="2" id="KW-1185">Reference proteome</keyword>
<comment type="caution">
    <text evidence="1">The sequence shown here is derived from an EMBL/GenBank/DDBJ whole genome shotgun (WGS) entry which is preliminary data.</text>
</comment>
<proteinExistence type="predicted"/>
<dbReference type="Pfam" id="PF13957">
    <property type="entry name" value="YafO_toxin"/>
    <property type="match status" value="1"/>
</dbReference>
<sequence length="127" mass="14684">MFEESGKQTYPSFLGHYGDLNNNAGAKDSQIEKLHIALSDADYNLKTWRSPNGYHRTCDNFLVYVRHYFHDEYYQILDIVTPNAHTKIDSIVHVIIDYAEKFHSLELSSLKTLPFYTVKGYNSTSSI</sequence>
<dbReference type="RefSeq" id="WP_382368016.1">
    <property type="nucleotide sequence ID" value="NZ_JBHLWB010000001.1"/>
</dbReference>
<dbReference type="EMBL" id="JBHLWB010000001">
    <property type="protein sequence ID" value="MFC0308305.1"/>
    <property type="molecule type" value="Genomic_DNA"/>
</dbReference>
<organism evidence="1 2">
    <name type="scientific">Gallibacterium trehalosifermentans</name>
    <dbReference type="NCBI Taxonomy" id="516935"/>
    <lineage>
        <taxon>Bacteria</taxon>
        <taxon>Pseudomonadati</taxon>
        <taxon>Pseudomonadota</taxon>
        <taxon>Gammaproteobacteria</taxon>
        <taxon>Pasteurellales</taxon>
        <taxon>Pasteurellaceae</taxon>
        <taxon>Gallibacterium</taxon>
    </lineage>
</organism>
<dbReference type="Proteomes" id="UP001589767">
    <property type="component" value="Unassembled WGS sequence"/>
</dbReference>
<evidence type="ECO:0000313" key="2">
    <source>
        <dbReference type="Proteomes" id="UP001589767"/>
    </source>
</evidence>
<protein>
    <submittedName>
        <fullName evidence="1">Type II toxin-antitoxin system YafO family toxin</fullName>
    </submittedName>
</protein>
<accession>A0ABV6GY67</accession>